<dbReference type="SUPFAM" id="SSF101386">
    <property type="entry name" value="all-alpha NTP pyrophosphatases"/>
    <property type="match status" value="1"/>
</dbReference>
<evidence type="ECO:0000259" key="1">
    <source>
        <dbReference type="Pfam" id="PF03819"/>
    </source>
</evidence>
<dbReference type="OrthoDB" id="15178at10239"/>
<dbReference type="Pfam" id="PF03819">
    <property type="entry name" value="MazG"/>
    <property type="match status" value="1"/>
</dbReference>
<dbReference type="KEGG" id="vg:3260290"/>
<dbReference type="RefSeq" id="YP_195171.2">
    <property type="nucleotide sequence ID" value="NC_006820.1"/>
</dbReference>
<evidence type="ECO:0000313" key="4">
    <source>
        <dbReference type="Proteomes" id="UP000000994"/>
    </source>
</evidence>
<evidence type="ECO:0000313" key="5">
    <source>
        <dbReference type="Proteomes" id="UP000246186"/>
    </source>
</evidence>
<reference evidence="3 5" key="3">
    <citation type="journal article" date="2015" name="PLoS ONE">
        <title>Spontaneous Deletion of an "ORFanage" Region Facilitates Host Adaptation in a "Photosynthetic" Cyanophage.</title>
        <authorList>
            <person name="Puxty R.J."/>
            <person name="Perez-Sepulveda B."/>
            <person name="Rihtman B."/>
            <person name="Evans D.J."/>
            <person name="Millard A.D."/>
            <person name="Scanlan D.J."/>
        </authorList>
    </citation>
    <scope>NUCLEOTIDE SEQUENCE [LARGE SCALE GENOMIC DNA]</scope>
</reference>
<dbReference type="GeneID" id="3260290"/>
<name>Q5GQK1_BPSYP</name>
<evidence type="ECO:0000313" key="2">
    <source>
        <dbReference type="EMBL" id="CAF34201.2"/>
    </source>
</evidence>
<sequence>MSKVNFERYQEFVSEVTSDASTNFVDFADRIGELDREGANIERLLTAGVGINAEGGEFLEIIKKMVFQGKPWNRDNREHLIIELGDIMWYVAQACIALGVSFDDVISGNVKKLEKRYPGGEFDVFYSENRSADDR</sequence>
<accession>Q5GQK1</accession>
<dbReference type="Proteomes" id="UP000246186">
    <property type="component" value="Genome"/>
</dbReference>
<dbReference type="CDD" id="cd11541">
    <property type="entry name" value="NTP-PPase_u4"/>
    <property type="match status" value="1"/>
</dbReference>
<gene>
    <name evidence="2" type="primary">MazG</name>
    <name evidence="3" type="ORF">S-PM2d136</name>
    <name evidence="2" type="ORF">S-PM2p136</name>
</gene>
<dbReference type="EMBL" id="AJ630128">
    <property type="protein sequence ID" value="CAF34201.2"/>
    <property type="molecule type" value="Genomic_DNA"/>
</dbReference>
<organismHost>
    <name type="scientific">Synechococcus</name>
    <dbReference type="NCBI Taxonomy" id="1129"/>
</organismHost>
<dbReference type="Proteomes" id="UP000000994">
    <property type="component" value="Segment"/>
</dbReference>
<reference evidence="2 4" key="1">
    <citation type="journal article" date="2004" name="Proc. Natl. Acad. Sci. U.S.A.">
        <title>Genetic organization of the psbAD region in phages infecting marine Synechococcus strains.</title>
        <authorList>
            <person name="Millard A."/>
            <person name="Clokie M.R."/>
            <person name="Shub D.A."/>
            <person name="Mann N.H."/>
        </authorList>
    </citation>
    <scope>NUCLEOTIDE SEQUENCE [LARGE SCALE GENOMIC DNA]</scope>
</reference>
<reference evidence="3" key="4">
    <citation type="submission" date="2015-02" db="EMBL/GenBank/DDBJ databases">
        <authorList>
            <person name="Chooi Y.-H."/>
        </authorList>
    </citation>
    <scope>NUCLEOTIDE SEQUENCE</scope>
</reference>
<proteinExistence type="predicted"/>
<dbReference type="InterPro" id="IPR011379">
    <property type="entry name" value="MazG-related_GP37"/>
</dbReference>
<feature type="domain" description="NTP pyrophosphohydrolase MazG-like" evidence="1">
    <location>
        <begin position="53"/>
        <end position="118"/>
    </location>
</feature>
<dbReference type="InterPro" id="IPR004518">
    <property type="entry name" value="MazG-like_dom"/>
</dbReference>
<protein>
    <submittedName>
        <fullName evidence="2">Pyrophosphatase</fullName>
    </submittedName>
</protein>
<organism evidence="2 4">
    <name type="scientific">Synechococcus phage S-PM2</name>
    <dbReference type="NCBI Taxonomy" id="238854"/>
    <lineage>
        <taxon>Viruses</taxon>
        <taxon>Duplodnaviria</taxon>
        <taxon>Heunggongvirae</taxon>
        <taxon>Uroviricota</taxon>
        <taxon>Caudoviricetes</taxon>
        <taxon>Pantevenvirales</taxon>
        <taxon>Kyanoviridae</taxon>
        <taxon>Nodensvirus</taxon>
        <taxon>Nodensvirus spm2</taxon>
    </lineage>
</organism>
<evidence type="ECO:0000313" key="3">
    <source>
        <dbReference type="EMBL" id="CFW42320.1"/>
    </source>
</evidence>
<dbReference type="PIRSF" id="PIRSF006639">
    <property type="entry name" value="UCP006639_pph"/>
    <property type="match status" value="1"/>
</dbReference>
<keyword evidence="4" id="KW-1185">Reference proteome</keyword>
<reference evidence="2 4" key="2">
    <citation type="journal article" date="2005" name="J. Bacteriol.">
        <title>The genome of S-PM2, a 'photosynthetic' T4-type bacteriophage that infects marine Synechococcus strains.</title>
        <authorList>
            <person name="Mann N.H."/>
            <person name="Clokie M.R."/>
            <person name="Millard A."/>
            <person name="Cook A."/>
            <person name="Wilson W.H."/>
            <person name="Wheatley P.J."/>
            <person name="Letarov A."/>
            <person name="Krisch H.M."/>
        </authorList>
    </citation>
    <scope>NUCLEOTIDE SEQUENCE</scope>
</reference>
<dbReference type="Gene3D" id="1.10.287.1080">
    <property type="entry name" value="MazG-like"/>
    <property type="match status" value="1"/>
</dbReference>
<dbReference type="EMBL" id="LN828717">
    <property type="protein sequence ID" value="CFW42320.1"/>
    <property type="molecule type" value="Genomic_DNA"/>
</dbReference>